<evidence type="ECO:0000256" key="1">
    <source>
        <dbReference type="SAM" id="MobiDB-lite"/>
    </source>
</evidence>
<name>A0A285CI18_9BACI</name>
<reference evidence="2 3" key="1">
    <citation type="submission" date="2017-08" db="EMBL/GenBank/DDBJ databases">
        <authorList>
            <person name="de Groot N.N."/>
        </authorList>
    </citation>
    <scope>NUCLEOTIDE SEQUENCE [LARGE SCALE GENOMIC DNA]</scope>
    <source>
        <strain evidence="2 3">JC228</strain>
    </source>
</reference>
<accession>A0A285CI18</accession>
<dbReference type="Proteomes" id="UP000219546">
    <property type="component" value="Unassembled WGS sequence"/>
</dbReference>
<proteinExistence type="predicted"/>
<organism evidence="2 3">
    <name type="scientific">Bacillus oleivorans</name>
    <dbReference type="NCBI Taxonomy" id="1448271"/>
    <lineage>
        <taxon>Bacteria</taxon>
        <taxon>Bacillati</taxon>
        <taxon>Bacillota</taxon>
        <taxon>Bacilli</taxon>
        <taxon>Bacillales</taxon>
        <taxon>Bacillaceae</taxon>
        <taxon>Bacillus</taxon>
    </lineage>
</organism>
<dbReference type="EMBL" id="OAOP01000001">
    <property type="protein sequence ID" value="SNX67242.1"/>
    <property type="molecule type" value="Genomic_DNA"/>
</dbReference>
<gene>
    <name evidence="2" type="ORF">SAMN05877753_101561</name>
</gene>
<evidence type="ECO:0000313" key="2">
    <source>
        <dbReference type="EMBL" id="SNX67242.1"/>
    </source>
</evidence>
<evidence type="ECO:0000313" key="3">
    <source>
        <dbReference type="Proteomes" id="UP000219546"/>
    </source>
</evidence>
<sequence>MDFGVESGILVLSPEKRELSSEKREPSSEKRELSSENMC</sequence>
<feature type="region of interest" description="Disordered" evidence="1">
    <location>
        <begin position="14"/>
        <end position="39"/>
    </location>
</feature>
<keyword evidence="3" id="KW-1185">Reference proteome</keyword>
<protein>
    <submittedName>
        <fullName evidence="2">Uncharacterized protein</fullName>
    </submittedName>
</protein>
<dbReference type="AlphaFoldDB" id="A0A285CI18"/>